<dbReference type="InterPro" id="IPR007593">
    <property type="entry name" value="CD225/Dispanin_fam"/>
</dbReference>
<evidence type="ECO:0000313" key="6">
    <source>
        <dbReference type="EMBL" id="MDQ1107118.1"/>
    </source>
</evidence>
<name>A0AAP5ECQ0_9GAMM</name>
<dbReference type="GO" id="GO:0016020">
    <property type="term" value="C:membrane"/>
    <property type="evidence" value="ECO:0007669"/>
    <property type="project" value="UniProtKB-SubCell"/>
</dbReference>
<comment type="caution">
    <text evidence="6">The sequence shown here is derived from an EMBL/GenBank/DDBJ whole genome shotgun (WGS) entry which is preliminary data.</text>
</comment>
<evidence type="ECO:0000313" key="7">
    <source>
        <dbReference type="Proteomes" id="UP001226084"/>
    </source>
</evidence>
<accession>A0AAP5ECQ0</accession>
<dbReference type="InterPro" id="IPR051423">
    <property type="entry name" value="CD225/Dispanin"/>
</dbReference>
<comment type="subcellular location">
    <subcellularLocation>
        <location evidence="1">Membrane</location>
    </subcellularLocation>
</comment>
<evidence type="ECO:0000256" key="5">
    <source>
        <dbReference type="SAM" id="Phobius"/>
    </source>
</evidence>
<dbReference type="PANTHER" id="PTHR14948:SF44">
    <property type="entry name" value="PROLINE-RICH TRANSMEMBRANE PROTEIN 1-LIKE"/>
    <property type="match status" value="1"/>
</dbReference>
<proteinExistence type="predicted"/>
<protein>
    <recommendedName>
        <fullName evidence="8">Interferon-induced transmembrane protein</fullName>
    </recommendedName>
</protein>
<dbReference type="EMBL" id="JAUTAS010000001">
    <property type="protein sequence ID" value="MDQ1107118.1"/>
    <property type="molecule type" value="Genomic_DNA"/>
</dbReference>
<feature type="transmembrane region" description="Helical" evidence="5">
    <location>
        <begin position="22"/>
        <end position="45"/>
    </location>
</feature>
<dbReference type="AlphaFoldDB" id="A0AAP5ECQ0"/>
<evidence type="ECO:0000256" key="4">
    <source>
        <dbReference type="ARBA" id="ARBA00023136"/>
    </source>
</evidence>
<dbReference type="KEGG" id="srh:BAY15_3441"/>
<keyword evidence="4 5" id="KW-0472">Membrane</keyword>
<organism evidence="6 7">
    <name type="scientific">Stenotrophomonas rhizophila</name>
    <dbReference type="NCBI Taxonomy" id="216778"/>
    <lineage>
        <taxon>Bacteria</taxon>
        <taxon>Pseudomonadati</taxon>
        <taxon>Pseudomonadota</taxon>
        <taxon>Gammaproteobacteria</taxon>
        <taxon>Lysobacterales</taxon>
        <taxon>Lysobacteraceae</taxon>
        <taxon>Stenotrophomonas</taxon>
    </lineage>
</organism>
<evidence type="ECO:0000256" key="1">
    <source>
        <dbReference type="ARBA" id="ARBA00004370"/>
    </source>
</evidence>
<evidence type="ECO:0000256" key="3">
    <source>
        <dbReference type="ARBA" id="ARBA00022989"/>
    </source>
</evidence>
<sequence>MESYLNHLPPPTPSGVVVPNHLVWAILTTLFCCLPLGVVSIVYAAQVDGRRAAGDLAGAYDASRKAGGWALASALALPVLLLLWFGLFGGMAALGALSDL</sequence>
<dbReference type="Pfam" id="PF04505">
    <property type="entry name" value="CD225"/>
    <property type="match status" value="1"/>
</dbReference>
<keyword evidence="3 5" id="KW-1133">Transmembrane helix</keyword>
<keyword evidence="2 5" id="KW-0812">Transmembrane</keyword>
<gene>
    <name evidence="6" type="ORF">QE424_000277</name>
</gene>
<evidence type="ECO:0000256" key="2">
    <source>
        <dbReference type="ARBA" id="ARBA00022692"/>
    </source>
</evidence>
<dbReference type="PANTHER" id="PTHR14948">
    <property type="entry name" value="NG5"/>
    <property type="match status" value="1"/>
</dbReference>
<dbReference type="Proteomes" id="UP001226084">
    <property type="component" value="Unassembled WGS sequence"/>
</dbReference>
<feature type="transmembrane region" description="Helical" evidence="5">
    <location>
        <begin position="66"/>
        <end position="97"/>
    </location>
</feature>
<evidence type="ECO:0008006" key="8">
    <source>
        <dbReference type="Google" id="ProtNLM"/>
    </source>
</evidence>
<reference evidence="6" key="1">
    <citation type="submission" date="2023-07" db="EMBL/GenBank/DDBJ databases">
        <title>Functional and genomic diversity of the sorghum phyllosphere microbiome.</title>
        <authorList>
            <person name="Shade A."/>
        </authorList>
    </citation>
    <scope>NUCLEOTIDE SEQUENCE</scope>
    <source>
        <strain evidence="6">SORGH_AS_0457</strain>
    </source>
</reference>